<accession>A0ACC2RE10</accession>
<reference evidence="1" key="1">
    <citation type="submission" date="2022-04" db="EMBL/GenBank/DDBJ databases">
        <title>Genome of the entomopathogenic fungus Entomophthora muscae.</title>
        <authorList>
            <person name="Elya C."/>
            <person name="Lovett B.R."/>
            <person name="Lee E."/>
            <person name="Macias A.M."/>
            <person name="Hajek A.E."/>
            <person name="De Bivort B.L."/>
            <person name="Kasson M.T."/>
            <person name="De Fine Licht H.H."/>
            <person name="Stajich J.E."/>
        </authorList>
    </citation>
    <scope>NUCLEOTIDE SEQUENCE</scope>
    <source>
        <strain evidence="1">Berkeley</strain>
    </source>
</reference>
<keyword evidence="2" id="KW-1185">Reference proteome</keyword>
<proteinExistence type="predicted"/>
<organism evidence="1 2">
    <name type="scientific">Entomophthora muscae</name>
    <dbReference type="NCBI Taxonomy" id="34485"/>
    <lineage>
        <taxon>Eukaryota</taxon>
        <taxon>Fungi</taxon>
        <taxon>Fungi incertae sedis</taxon>
        <taxon>Zoopagomycota</taxon>
        <taxon>Entomophthoromycotina</taxon>
        <taxon>Entomophthoromycetes</taxon>
        <taxon>Entomophthorales</taxon>
        <taxon>Entomophthoraceae</taxon>
        <taxon>Entomophthora</taxon>
    </lineage>
</organism>
<evidence type="ECO:0000313" key="2">
    <source>
        <dbReference type="Proteomes" id="UP001165960"/>
    </source>
</evidence>
<comment type="caution">
    <text evidence="1">The sequence shown here is derived from an EMBL/GenBank/DDBJ whole genome shotgun (WGS) entry which is preliminary data.</text>
</comment>
<gene>
    <name evidence="1" type="ORF">DSO57_1036455</name>
</gene>
<dbReference type="Proteomes" id="UP001165960">
    <property type="component" value="Unassembled WGS sequence"/>
</dbReference>
<name>A0ACC2RE10_9FUNG</name>
<dbReference type="EMBL" id="QTSX02007451">
    <property type="protein sequence ID" value="KAJ9048297.1"/>
    <property type="molecule type" value="Genomic_DNA"/>
</dbReference>
<evidence type="ECO:0000313" key="1">
    <source>
        <dbReference type="EMBL" id="KAJ9048297.1"/>
    </source>
</evidence>
<sequence length="100" mass="11450">MATVNIFSVKMGAFAVSYRYTPCKVEYNPGKEILTADALSRLYSKHVLCADGDPDWPMLIMGDFQEGFLPRTPMDIQEKVLKNKHLFKNVYGTLPNTFKW</sequence>
<protein>
    <submittedName>
        <fullName evidence="1">Uncharacterized protein</fullName>
    </submittedName>
</protein>